<evidence type="ECO:0000313" key="1">
    <source>
        <dbReference type="EMBL" id="GFA44961.1"/>
    </source>
</evidence>
<proteinExistence type="predicted"/>
<sequence length="144" mass="16537">MIQISAWKNTSSLKLKKLVGVGRHLIGKLLLTVRSVIVKDIDYFKDFETDFPVIVYEDALETDHKISSEPTVSPHNDNDLRISFDEYDDEDYTVIYDKNSFFYILIFVNNLKTDSENDNYKVNISSNDVIVEQSSSSIVDDVDT</sequence>
<comment type="caution">
    <text evidence="1">The sequence shown here is derived from an EMBL/GenBank/DDBJ whole genome shotgun (WGS) entry which is preliminary data.</text>
</comment>
<reference evidence="1" key="1">
    <citation type="journal article" date="2019" name="Sci. Rep.">
        <title>Draft genome of Tanacetum cinerariifolium, the natural source of mosquito coil.</title>
        <authorList>
            <person name="Yamashiro T."/>
            <person name="Shiraishi A."/>
            <person name="Satake H."/>
            <person name="Nakayama K."/>
        </authorList>
    </citation>
    <scope>NUCLEOTIDE SEQUENCE</scope>
</reference>
<organism evidence="1">
    <name type="scientific">Tanacetum cinerariifolium</name>
    <name type="common">Dalmatian daisy</name>
    <name type="synonym">Chrysanthemum cinerariifolium</name>
    <dbReference type="NCBI Taxonomy" id="118510"/>
    <lineage>
        <taxon>Eukaryota</taxon>
        <taxon>Viridiplantae</taxon>
        <taxon>Streptophyta</taxon>
        <taxon>Embryophyta</taxon>
        <taxon>Tracheophyta</taxon>
        <taxon>Spermatophyta</taxon>
        <taxon>Magnoliopsida</taxon>
        <taxon>eudicotyledons</taxon>
        <taxon>Gunneridae</taxon>
        <taxon>Pentapetalae</taxon>
        <taxon>asterids</taxon>
        <taxon>campanulids</taxon>
        <taxon>Asterales</taxon>
        <taxon>Asteraceae</taxon>
        <taxon>Asteroideae</taxon>
        <taxon>Anthemideae</taxon>
        <taxon>Anthemidinae</taxon>
        <taxon>Tanacetum</taxon>
    </lineage>
</organism>
<dbReference type="EMBL" id="BKCJ010426069">
    <property type="protein sequence ID" value="GFA44961.1"/>
    <property type="molecule type" value="Genomic_DNA"/>
</dbReference>
<name>A0A699JLC4_TANCI</name>
<dbReference type="AlphaFoldDB" id="A0A699JLC4"/>
<accession>A0A699JLC4</accession>
<protein>
    <submittedName>
        <fullName evidence="1">Uncharacterized protein</fullName>
    </submittedName>
</protein>
<gene>
    <name evidence="1" type="ORF">Tci_616933</name>
</gene>